<evidence type="ECO:0000256" key="2">
    <source>
        <dbReference type="SAM" id="Phobius"/>
    </source>
</evidence>
<dbReference type="AlphaFoldDB" id="X6LRR6"/>
<keyword evidence="2" id="KW-0812">Transmembrane</keyword>
<protein>
    <submittedName>
        <fullName evidence="3">Uncharacterized protein</fullName>
    </submittedName>
</protein>
<feature type="region of interest" description="Disordered" evidence="1">
    <location>
        <begin position="54"/>
        <end position="124"/>
    </location>
</feature>
<evidence type="ECO:0000256" key="1">
    <source>
        <dbReference type="SAM" id="MobiDB-lite"/>
    </source>
</evidence>
<evidence type="ECO:0000313" key="4">
    <source>
        <dbReference type="Proteomes" id="UP000023152"/>
    </source>
</evidence>
<name>X6LRR6_RETFI</name>
<keyword evidence="2" id="KW-0472">Membrane</keyword>
<accession>X6LRR6</accession>
<feature type="transmembrane region" description="Helical" evidence="2">
    <location>
        <begin position="132"/>
        <end position="153"/>
    </location>
</feature>
<feature type="compositionally biased region" description="Basic and acidic residues" evidence="1">
    <location>
        <begin position="54"/>
        <end position="79"/>
    </location>
</feature>
<sequence>LSTAKLREEQLKTACGALKSEKEQVMKQQGRQQAEVLSLFAKVKELENEVNRLRELNEKNQKQSPNDVDRQMQEKKEDETSVVTSSVDMDELPDIPVANEEPARIVVSPRDEQKSNSTVSNRKTHKHISPQSFVCLSMLYILCPIKLMNGWLIHSFI</sequence>
<feature type="non-terminal residue" evidence="3">
    <location>
        <position position="1"/>
    </location>
</feature>
<organism evidence="3 4">
    <name type="scientific">Reticulomyxa filosa</name>
    <dbReference type="NCBI Taxonomy" id="46433"/>
    <lineage>
        <taxon>Eukaryota</taxon>
        <taxon>Sar</taxon>
        <taxon>Rhizaria</taxon>
        <taxon>Retaria</taxon>
        <taxon>Foraminifera</taxon>
        <taxon>Monothalamids</taxon>
        <taxon>Reticulomyxidae</taxon>
        <taxon>Reticulomyxa</taxon>
    </lineage>
</organism>
<proteinExistence type="predicted"/>
<keyword evidence="2" id="KW-1133">Transmembrane helix</keyword>
<dbReference type="Proteomes" id="UP000023152">
    <property type="component" value="Unassembled WGS sequence"/>
</dbReference>
<keyword evidence="4" id="KW-1185">Reference proteome</keyword>
<evidence type="ECO:0000313" key="3">
    <source>
        <dbReference type="EMBL" id="ETO04101.1"/>
    </source>
</evidence>
<gene>
    <name evidence="3" type="ORF">RFI_33301</name>
</gene>
<comment type="caution">
    <text evidence="3">The sequence shown here is derived from an EMBL/GenBank/DDBJ whole genome shotgun (WGS) entry which is preliminary data.</text>
</comment>
<reference evidence="3 4" key="1">
    <citation type="journal article" date="2013" name="Curr. Biol.">
        <title>The Genome of the Foraminiferan Reticulomyxa filosa.</title>
        <authorList>
            <person name="Glockner G."/>
            <person name="Hulsmann N."/>
            <person name="Schleicher M."/>
            <person name="Noegel A.A."/>
            <person name="Eichinger L."/>
            <person name="Gallinger C."/>
            <person name="Pawlowski J."/>
            <person name="Sierra R."/>
            <person name="Euteneuer U."/>
            <person name="Pillet L."/>
            <person name="Moustafa A."/>
            <person name="Platzer M."/>
            <person name="Groth M."/>
            <person name="Szafranski K."/>
            <person name="Schliwa M."/>
        </authorList>
    </citation>
    <scope>NUCLEOTIDE SEQUENCE [LARGE SCALE GENOMIC DNA]</scope>
</reference>
<dbReference type="EMBL" id="ASPP01030348">
    <property type="protein sequence ID" value="ETO04101.1"/>
    <property type="molecule type" value="Genomic_DNA"/>
</dbReference>